<evidence type="ECO:0000313" key="3">
    <source>
        <dbReference type="Proteomes" id="UP000236664"/>
    </source>
</evidence>
<name>A0A2K0W6I4_GIBNY</name>
<dbReference type="OrthoDB" id="10665739at2759"/>
<proteinExistence type="predicted"/>
<sequence>MSQPILEQSDSSESASLALTRQHLPPPLRTIDKHRAFWDSVEKCALEFNELVASATAEHERDQAIEKLGIVIFDAFAVLWGVDYTFLQLCLQHISSSTSQHEDQREASGKEEGSTPSGKEDAAGNEDRSFSSIGDEEL</sequence>
<keyword evidence="3" id="KW-1185">Reference proteome</keyword>
<accession>A0A2K0W6I4</accession>
<feature type="compositionally biased region" description="Basic and acidic residues" evidence="1">
    <location>
        <begin position="100"/>
        <end position="129"/>
    </location>
</feature>
<reference evidence="2 3" key="1">
    <citation type="submission" date="2017-06" db="EMBL/GenBank/DDBJ databases">
        <title>Genome of Fusarium nygamai isolate CS10214.</title>
        <authorList>
            <person name="Gardiner D.M."/>
            <person name="Obanor F."/>
            <person name="Kazan K."/>
        </authorList>
    </citation>
    <scope>NUCLEOTIDE SEQUENCE [LARGE SCALE GENOMIC DNA]</scope>
    <source>
        <strain evidence="2 3">CS10214</strain>
    </source>
</reference>
<evidence type="ECO:0000256" key="1">
    <source>
        <dbReference type="SAM" id="MobiDB-lite"/>
    </source>
</evidence>
<feature type="region of interest" description="Disordered" evidence="1">
    <location>
        <begin position="97"/>
        <end position="138"/>
    </location>
</feature>
<evidence type="ECO:0000313" key="2">
    <source>
        <dbReference type="EMBL" id="PNP77882.1"/>
    </source>
</evidence>
<comment type="caution">
    <text evidence="2">The sequence shown here is derived from an EMBL/GenBank/DDBJ whole genome shotgun (WGS) entry which is preliminary data.</text>
</comment>
<gene>
    <name evidence="2" type="ORF">FNYG_08608</name>
</gene>
<organism evidence="2 3">
    <name type="scientific">Gibberella nygamai</name>
    <name type="common">Bean root rot disease fungus</name>
    <name type="synonym">Fusarium nygamai</name>
    <dbReference type="NCBI Taxonomy" id="42673"/>
    <lineage>
        <taxon>Eukaryota</taxon>
        <taxon>Fungi</taxon>
        <taxon>Dikarya</taxon>
        <taxon>Ascomycota</taxon>
        <taxon>Pezizomycotina</taxon>
        <taxon>Sordariomycetes</taxon>
        <taxon>Hypocreomycetidae</taxon>
        <taxon>Hypocreales</taxon>
        <taxon>Nectriaceae</taxon>
        <taxon>Fusarium</taxon>
        <taxon>Fusarium fujikuroi species complex</taxon>
    </lineage>
</organism>
<dbReference type="EMBL" id="MTQA01000119">
    <property type="protein sequence ID" value="PNP77882.1"/>
    <property type="molecule type" value="Genomic_DNA"/>
</dbReference>
<protein>
    <submittedName>
        <fullName evidence="2">Uncharacterized protein</fullName>
    </submittedName>
</protein>
<dbReference type="AlphaFoldDB" id="A0A2K0W6I4"/>
<dbReference type="Proteomes" id="UP000236664">
    <property type="component" value="Unassembled WGS sequence"/>
</dbReference>